<keyword evidence="2" id="KW-1185">Reference proteome</keyword>
<dbReference type="RefSeq" id="WP_316965823.1">
    <property type="nucleotide sequence ID" value="NZ_JARFPK010000007.1"/>
</dbReference>
<sequence length="144" mass="15813">MGEKISVYLAGPIFSRSEIEGGRSLKREIEAALGERVEVLWPFETASGTIEEIFDANLSALERSPLMVAILDGAQVDDGTAWEVGCHYALFGRRAIGIRTDIRKAGEAPESIVNLMIELSCRRVVRDVPELIGELERALAETIL</sequence>
<protein>
    <submittedName>
        <fullName evidence="1">Nucleoside 2-deoxyribosyltransferase</fullName>
    </submittedName>
</protein>
<reference evidence="1 2" key="1">
    <citation type="submission" date="2023-03" db="EMBL/GenBank/DDBJ databases">
        <title>WGS of Methanotrichaceae archaeon Mx.</title>
        <authorList>
            <person name="Sorokin D.Y."/>
            <person name="Merkel A.Y."/>
        </authorList>
    </citation>
    <scope>NUCLEOTIDE SEQUENCE [LARGE SCALE GENOMIC DNA]</scope>
    <source>
        <strain evidence="1 2">Mx</strain>
    </source>
</reference>
<dbReference type="EMBL" id="JARFPK010000007">
    <property type="protein sequence ID" value="MDF0590062.1"/>
    <property type="molecule type" value="Genomic_DNA"/>
</dbReference>
<comment type="caution">
    <text evidence="1">The sequence shown here is derived from an EMBL/GenBank/DDBJ whole genome shotgun (WGS) entry which is preliminary data.</text>
</comment>
<accession>A0ABT5X5U3</accession>
<evidence type="ECO:0000313" key="2">
    <source>
        <dbReference type="Proteomes" id="UP001220010"/>
    </source>
</evidence>
<name>A0ABT5X5U3_9EURY</name>
<gene>
    <name evidence="1" type="ORF">P0O15_02565</name>
</gene>
<dbReference type="InterPro" id="IPR007710">
    <property type="entry name" value="Nucleoside_deoxyribTrfase"/>
</dbReference>
<organism evidence="1 2">
    <name type="scientific">Candidatus Methanocrinis natronophilus</name>
    <dbReference type="NCBI Taxonomy" id="3033396"/>
    <lineage>
        <taxon>Archaea</taxon>
        <taxon>Methanobacteriati</taxon>
        <taxon>Methanobacteriota</taxon>
        <taxon>Stenosarchaea group</taxon>
        <taxon>Methanomicrobia</taxon>
        <taxon>Methanotrichales</taxon>
        <taxon>Methanotrichaceae</taxon>
        <taxon>Methanocrinis</taxon>
    </lineage>
</organism>
<dbReference type="Gene3D" id="3.40.50.450">
    <property type="match status" value="1"/>
</dbReference>
<evidence type="ECO:0000313" key="1">
    <source>
        <dbReference type="EMBL" id="MDF0590062.1"/>
    </source>
</evidence>
<dbReference type="Proteomes" id="UP001220010">
    <property type="component" value="Unassembled WGS sequence"/>
</dbReference>
<dbReference type="SUPFAM" id="SSF52309">
    <property type="entry name" value="N-(deoxy)ribosyltransferase-like"/>
    <property type="match status" value="1"/>
</dbReference>
<dbReference type="Pfam" id="PF05014">
    <property type="entry name" value="Nuc_deoxyrib_tr"/>
    <property type="match status" value="1"/>
</dbReference>
<proteinExistence type="predicted"/>